<organism evidence="3 4">
    <name type="scientific">Primorskyibacter sedentarius</name>
    <dbReference type="NCBI Taxonomy" id="745311"/>
    <lineage>
        <taxon>Bacteria</taxon>
        <taxon>Pseudomonadati</taxon>
        <taxon>Pseudomonadota</taxon>
        <taxon>Alphaproteobacteria</taxon>
        <taxon>Rhodobacterales</taxon>
        <taxon>Roseobacteraceae</taxon>
        <taxon>Primorskyibacter</taxon>
    </lineage>
</organism>
<gene>
    <name evidence="3" type="ORF">EDD52_101500</name>
</gene>
<accession>A0A4V2UPV1</accession>
<reference evidence="3 4" key="1">
    <citation type="submission" date="2019-03" db="EMBL/GenBank/DDBJ databases">
        <title>Genomic Encyclopedia of Type Strains, Phase IV (KMG-IV): sequencing the most valuable type-strain genomes for metagenomic binning, comparative biology and taxonomic classification.</title>
        <authorList>
            <person name="Goeker M."/>
        </authorList>
    </citation>
    <scope>NUCLEOTIDE SEQUENCE [LARGE SCALE GENOMIC DNA]</scope>
    <source>
        <strain evidence="3 4">DSM 104836</strain>
    </source>
</reference>
<dbReference type="Pfam" id="PF05239">
    <property type="entry name" value="PRC"/>
    <property type="match status" value="1"/>
</dbReference>
<dbReference type="InterPro" id="IPR027275">
    <property type="entry name" value="PRC-brl_dom"/>
</dbReference>
<feature type="signal peptide" evidence="1">
    <location>
        <begin position="1"/>
        <end position="27"/>
    </location>
</feature>
<keyword evidence="1" id="KW-0732">Signal</keyword>
<keyword evidence="4" id="KW-1185">Reference proteome</keyword>
<evidence type="ECO:0000313" key="4">
    <source>
        <dbReference type="Proteomes" id="UP000295696"/>
    </source>
</evidence>
<dbReference type="EMBL" id="SLZU01000001">
    <property type="protein sequence ID" value="TCS67400.1"/>
    <property type="molecule type" value="Genomic_DNA"/>
</dbReference>
<feature type="chain" id="PRO_5020573277" evidence="1">
    <location>
        <begin position="28"/>
        <end position="141"/>
    </location>
</feature>
<dbReference type="Gene3D" id="2.30.30.240">
    <property type="entry name" value="PRC-barrel domain"/>
    <property type="match status" value="1"/>
</dbReference>
<evidence type="ECO:0000256" key="1">
    <source>
        <dbReference type="SAM" id="SignalP"/>
    </source>
</evidence>
<dbReference type="AlphaFoldDB" id="A0A4V2UPV1"/>
<comment type="caution">
    <text evidence="3">The sequence shown here is derived from an EMBL/GenBank/DDBJ whole genome shotgun (WGS) entry which is preliminary data.</text>
</comment>
<dbReference type="Proteomes" id="UP000295696">
    <property type="component" value="Unassembled WGS sequence"/>
</dbReference>
<name>A0A4V2UPV1_9RHOB</name>
<dbReference type="OrthoDB" id="6158291at2"/>
<dbReference type="InterPro" id="IPR011033">
    <property type="entry name" value="PRC_barrel-like_sf"/>
</dbReference>
<proteinExistence type="predicted"/>
<evidence type="ECO:0000259" key="2">
    <source>
        <dbReference type="Pfam" id="PF05239"/>
    </source>
</evidence>
<dbReference type="SUPFAM" id="SSF50346">
    <property type="entry name" value="PRC-barrel domain"/>
    <property type="match status" value="1"/>
</dbReference>
<protein>
    <submittedName>
        <fullName evidence="3">PRC-barrel domain protein</fullName>
    </submittedName>
</protein>
<sequence length="141" mass="14459">MPSKFQTLTASGAFMAAAALTGATAIAGLWSDSPVDALSSSQATTELPSPAIMDYDELHGLPIYDAEADPIGTVAEVRVGPDGQVTGAIAEIGSFLGFGGRLIDLDLHQMGMRGVNSDAAAPAVQLLVSNAELEQLPRFDG</sequence>
<feature type="domain" description="PRC-barrel" evidence="2">
    <location>
        <begin position="53"/>
        <end position="103"/>
    </location>
</feature>
<dbReference type="RefSeq" id="WP_132241442.1">
    <property type="nucleotide sequence ID" value="NZ_SLZU01000001.1"/>
</dbReference>
<evidence type="ECO:0000313" key="3">
    <source>
        <dbReference type="EMBL" id="TCS67400.1"/>
    </source>
</evidence>